<reference evidence="2 3" key="1">
    <citation type="journal article" date="2013" name="Int. J. Syst. Evol. Microbiol.">
        <title>Marinoscillum luteum sp. nov., isolated from marine sediment.</title>
        <authorList>
            <person name="Cha I.T."/>
            <person name="Park S.J."/>
            <person name="Kim S.J."/>
            <person name="Kim J.G."/>
            <person name="Jung M.Y."/>
            <person name="Shin K.S."/>
            <person name="Kwon K.K."/>
            <person name="Yang S.H."/>
            <person name="Seo Y.S."/>
            <person name="Rhee S.K."/>
        </authorList>
    </citation>
    <scope>NUCLEOTIDE SEQUENCE [LARGE SCALE GENOMIC DNA]</scope>
    <source>
        <strain evidence="2 3">KCTC 23939</strain>
    </source>
</reference>
<evidence type="ECO:0000256" key="1">
    <source>
        <dbReference type="SAM" id="Coils"/>
    </source>
</evidence>
<sequence length="99" mass="11194">MGNETLRTEINNLERRVKLLLSEHAQLKVELQKVSNENQQLKAQASQQEANLANFQNQMKISKIVESMVVGDSDANEVKDVLDDYIKEIDKCIAHLGEA</sequence>
<protein>
    <submittedName>
        <fullName evidence="2">Uncharacterized protein</fullName>
    </submittedName>
</protein>
<dbReference type="RefSeq" id="WP_159583378.1">
    <property type="nucleotide sequence ID" value="NZ_JBIPKE010000019.1"/>
</dbReference>
<keyword evidence="3" id="KW-1185">Reference proteome</keyword>
<dbReference type="Proteomes" id="UP001610063">
    <property type="component" value="Unassembled WGS sequence"/>
</dbReference>
<accession>A0ABW7NBG6</accession>
<feature type="coiled-coil region" evidence="1">
    <location>
        <begin position="3"/>
        <end position="58"/>
    </location>
</feature>
<organism evidence="2 3">
    <name type="scientific">Marinoscillum luteum</name>
    <dbReference type="NCBI Taxonomy" id="861051"/>
    <lineage>
        <taxon>Bacteria</taxon>
        <taxon>Pseudomonadati</taxon>
        <taxon>Bacteroidota</taxon>
        <taxon>Cytophagia</taxon>
        <taxon>Cytophagales</taxon>
        <taxon>Reichenbachiellaceae</taxon>
        <taxon>Marinoscillum</taxon>
    </lineage>
</organism>
<comment type="caution">
    <text evidence="2">The sequence shown here is derived from an EMBL/GenBank/DDBJ whole genome shotgun (WGS) entry which is preliminary data.</text>
</comment>
<dbReference type="EMBL" id="JBIPKE010000019">
    <property type="protein sequence ID" value="MFH6984855.1"/>
    <property type="molecule type" value="Genomic_DNA"/>
</dbReference>
<gene>
    <name evidence="2" type="ORF">ACHKAR_15470</name>
</gene>
<evidence type="ECO:0000313" key="2">
    <source>
        <dbReference type="EMBL" id="MFH6984855.1"/>
    </source>
</evidence>
<evidence type="ECO:0000313" key="3">
    <source>
        <dbReference type="Proteomes" id="UP001610063"/>
    </source>
</evidence>
<proteinExistence type="predicted"/>
<keyword evidence="1" id="KW-0175">Coiled coil</keyword>
<name>A0ABW7NBG6_9BACT</name>